<dbReference type="Pfam" id="PF10082">
    <property type="entry name" value="BBP2_2"/>
    <property type="match status" value="1"/>
</dbReference>
<reference evidence="1 2" key="1">
    <citation type="submission" date="2020-04" db="EMBL/GenBank/DDBJ databases">
        <title>Novosphingobium sp. TW-4 isolated from soil.</title>
        <authorList>
            <person name="Dahal R.H."/>
            <person name="Chaudhary D.K."/>
        </authorList>
    </citation>
    <scope>NUCLEOTIDE SEQUENCE [LARGE SCALE GENOMIC DNA]</scope>
    <source>
        <strain evidence="1 2">TW-4</strain>
    </source>
</reference>
<dbReference type="SUPFAM" id="SSF56935">
    <property type="entry name" value="Porins"/>
    <property type="match status" value="1"/>
</dbReference>
<dbReference type="Proteomes" id="UP000583556">
    <property type="component" value="Unassembled WGS sequence"/>
</dbReference>
<comment type="caution">
    <text evidence="1">The sequence shown here is derived from an EMBL/GenBank/DDBJ whole genome shotgun (WGS) entry which is preliminary data.</text>
</comment>
<organism evidence="1 2">
    <name type="scientific">Novosphingobium olei</name>
    <dbReference type="NCBI Taxonomy" id="2728851"/>
    <lineage>
        <taxon>Bacteria</taxon>
        <taxon>Pseudomonadati</taxon>
        <taxon>Pseudomonadota</taxon>
        <taxon>Alphaproteobacteria</taxon>
        <taxon>Sphingomonadales</taxon>
        <taxon>Sphingomonadaceae</taxon>
        <taxon>Novosphingobium</taxon>
    </lineage>
</organism>
<dbReference type="AlphaFoldDB" id="A0A7Y0BTA7"/>
<evidence type="ECO:0000313" key="2">
    <source>
        <dbReference type="Proteomes" id="UP000583556"/>
    </source>
</evidence>
<sequence>MGVSSLFLGKNVVVATSALLLFVPVGASAQQINEPLLETALPPIYDRGRNVSVIDRQRPEYQAVGLHVGGFTAYPSLQVSLGNTDNVLLTQADKLNDGFVNIRPRAVLQSSWSINSVRIDAGANLVRYFGNPVRNENGWYTAATGRYDATPDLSLTLSGRTARQYESRFSGIAVTDARGASAYQTTNLRALAKYEFARSRIMAAANFNRLTYSDVLLFDGSTLNQRNRDRDVSIGVLHYEYGLTPDTSVFTEVSYSRTKYDIELKPNVANRDSNEWKAVAGLSFDLAAPFRGSLAIGYVDRKFDSVVYRRLRGLSAAARVEYFPTQLTTVTLNLRREVEDANVVGSSGYFANSLSLRIDHELLRSLILSAGGEYQIDDYIDLPGTLRIFRVQGSAKYMLTNWMGLNAEARYSKRNSSVPLIGADIAERRAMIGVILQR</sequence>
<name>A0A7Y0BTA7_9SPHN</name>
<dbReference type="EMBL" id="JABBGM010000021">
    <property type="protein sequence ID" value="NML96225.1"/>
    <property type="molecule type" value="Genomic_DNA"/>
</dbReference>
<gene>
    <name evidence="1" type="ORF">HHL27_21440</name>
</gene>
<accession>A0A7Y0BTA7</accession>
<keyword evidence="2" id="KW-1185">Reference proteome</keyword>
<protein>
    <submittedName>
        <fullName evidence="1">Outer membrane beta-barrel protein</fullName>
    </submittedName>
</protein>
<evidence type="ECO:0000313" key="1">
    <source>
        <dbReference type="EMBL" id="NML96225.1"/>
    </source>
</evidence>
<proteinExistence type="predicted"/>
<dbReference type="RefSeq" id="WP_169495414.1">
    <property type="nucleotide sequence ID" value="NZ_JABBGM010000021.1"/>
</dbReference>
<dbReference type="InterPro" id="IPR018759">
    <property type="entry name" value="BBP2_2"/>
</dbReference>